<dbReference type="KEGG" id="cai:Caci_4190"/>
<accession>C7QI09</accession>
<dbReference type="InterPro" id="IPR052526">
    <property type="entry name" value="HTH-type_Bedaq_tolerance"/>
</dbReference>
<dbReference type="InParanoid" id="C7QI09"/>
<dbReference type="InterPro" id="IPR036390">
    <property type="entry name" value="WH_DNA-bd_sf"/>
</dbReference>
<dbReference type="PANTHER" id="PTHR39515">
    <property type="entry name" value="CONSERVED PROTEIN"/>
    <property type="match status" value="1"/>
</dbReference>
<proteinExistence type="predicted"/>
<dbReference type="FunCoup" id="C7QI09">
    <property type="interactions" value="1"/>
</dbReference>
<reference evidence="5 6" key="1">
    <citation type="journal article" date="2009" name="Stand. Genomic Sci.">
        <title>Complete genome sequence of Catenulispora acidiphila type strain (ID 139908).</title>
        <authorList>
            <person name="Copeland A."/>
            <person name="Lapidus A."/>
            <person name="Glavina Del Rio T."/>
            <person name="Nolan M."/>
            <person name="Lucas S."/>
            <person name="Chen F."/>
            <person name="Tice H."/>
            <person name="Cheng J.F."/>
            <person name="Bruce D."/>
            <person name="Goodwin L."/>
            <person name="Pitluck S."/>
            <person name="Mikhailova N."/>
            <person name="Pati A."/>
            <person name="Ivanova N."/>
            <person name="Mavromatis K."/>
            <person name="Chen A."/>
            <person name="Palaniappan K."/>
            <person name="Chain P."/>
            <person name="Land M."/>
            <person name="Hauser L."/>
            <person name="Chang Y.J."/>
            <person name="Jeffries C.D."/>
            <person name="Chertkov O."/>
            <person name="Brettin T."/>
            <person name="Detter J.C."/>
            <person name="Han C."/>
            <person name="Ali Z."/>
            <person name="Tindall B.J."/>
            <person name="Goker M."/>
            <person name="Bristow J."/>
            <person name="Eisen J.A."/>
            <person name="Markowitz V."/>
            <person name="Hugenholtz P."/>
            <person name="Kyrpides N.C."/>
            <person name="Klenk H.P."/>
        </authorList>
    </citation>
    <scope>NUCLEOTIDE SEQUENCE [LARGE SCALE GENOMIC DNA]</scope>
    <source>
        <strain evidence="6">DSM 44928 / JCM 14897 / NBRC 102108 / NRRL B-24433 / ID139908</strain>
    </source>
</reference>
<organism evidence="5 6">
    <name type="scientific">Catenulispora acidiphila (strain DSM 44928 / JCM 14897 / NBRC 102108 / NRRL B-24433 / ID139908)</name>
    <dbReference type="NCBI Taxonomy" id="479433"/>
    <lineage>
        <taxon>Bacteria</taxon>
        <taxon>Bacillati</taxon>
        <taxon>Actinomycetota</taxon>
        <taxon>Actinomycetes</taxon>
        <taxon>Catenulisporales</taxon>
        <taxon>Catenulisporaceae</taxon>
        <taxon>Catenulispora</taxon>
    </lineage>
</organism>
<dbReference type="PROSITE" id="PS50995">
    <property type="entry name" value="HTH_MARR_2"/>
    <property type="match status" value="1"/>
</dbReference>
<evidence type="ECO:0000313" key="6">
    <source>
        <dbReference type="Proteomes" id="UP000000851"/>
    </source>
</evidence>
<dbReference type="Gene3D" id="1.10.10.10">
    <property type="entry name" value="Winged helix-like DNA-binding domain superfamily/Winged helix DNA-binding domain"/>
    <property type="match status" value="1"/>
</dbReference>
<dbReference type="RefSeq" id="WP_015792783.1">
    <property type="nucleotide sequence ID" value="NC_013131.1"/>
</dbReference>
<dbReference type="PANTHER" id="PTHR39515:SF2">
    <property type="entry name" value="HTH-TYPE TRANSCRIPTIONAL REGULATOR RV0880"/>
    <property type="match status" value="1"/>
</dbReference>
<dbReference type="InterPro" id="IPR036388">
    <property type="entry name" value="WH-like_DNA-bd_sf"/>
</dbReference>
<dbReference type="AlphaFoldDB" id="C7QI09"/>
<dbReference type="PROSITE" id="PS01117">
    <property type="entry name" value="HTH_MARR_1"/>
    <property type="match status" value="1"/>
</dbReference>
<evidence type="ECO:0000256" key="1">
    <source>
        <dbReference type="ARBA" id="ARBA00023015"/>
    </source>
</evidence>
<dbReference type="Pfam" id="PF01047">
    <property type="entry name" value="MarR"/>
    <property type="match status" value="1"/>
</dbReference>
<keyword evidence="6" id="KW-1185">Reference proteome</keyword>
<dbReference type="EMBL" id="CP001700">
    <property type="protein sequence ID" value="ACU73054.1"/>
    <property type="molecule type" value="Genomic_DNA"/>
</dbReference>
<name>C7QI09_CATAD</name>
<dbReference type="Proteomes" id="UP000000851">
    <property type="component" value="Chromosome"/>
</dbReference>
<evidence type="ECO:0000256" key="2">
    <source>
        <dbReference type="ARBA" id="ARBA00023125"/>
    </source>
</evidence>
<protein>
    <submittedName>
        <fullName evidence="5">Transcriptional regulator, MarR family</fullName>
    </submittedName>
</protein>
<dbReference type="SMART" id="SM00347">
    <property type="entry name" value="HTH_MARR"/>
    <property type="match status" value="1"/>
</dbReference>
<dbReference type="SUPFAM" id="SSF46785">
    <property type="entry name" value="Winged helix' DNA-binding domain"/>
    <property type="match status" value="1"/>
</dbReference>
<evidence type="ECO:0000313" key="5">
    <source>
        <dbReference type="EMBL" id="ACU73054.1"/>
    </source>
</evidence>
<dbReference type="InterPro" id="IPR023187">
    <property type="entry name" value="Tscrpt_reg_MarR-type_CS"/>
</dbReference>
<evidence type="ECO:0000259" key="4">
    <source>
        <dbReference type="PROSITE" id="PS50995"/>
    </source>
</evidence>
<gene>
    <name evidence="5" type="ordered locus">Caci_4190</name>
</gene>
<evidence type="ECO:0000256" key="3">
    <source>
        <dbReference type="ARBA" id="ARBA00023163"/>
    </source>
</evidence>
<dbReference type="GO" id="GO:0003700">
    <property type="term" value="F:DNA-binding transcription factor activity"/>
    <property type="evidence" value="ECO:0007669"/>
    <property type="project" value="InterPro"/>
</dbReference>
<sequence length="147" mass="15663">MTTAANEPDDLLDAATVIRQGALRLARRIRAARSAGALSTNKISVLSHLARIGPSTPGEVAAADHQQPQSLTRVFADLERDGLVRRSADTGDRRQSIISITDAGIQELQRDVAERDAWLAGALVALTETERQVLLLAAALMEGIADS</sequence>
<dbReference type="eggNOG" id="COG1846">
    <property type="taxonomic scope" value="Bacteria"/>
</dbReference>
<dbReference type="InterPro" id="IPR000835">
    <property type="entry name" value="HTH_MarR-typ"/>
</dbReference>
<dbReference type="HOGENOM" id="CLU_083287_15_1_11"/>
<dbReference type="OrthoDB" id="3628964at2"/>
<dbReference type="STRING" id="479433.Caci_4190"/>
<keyword evidence="1" id="KW-0805">Transcription regulation</keyword>
<keyword evidence="2" id="KW-0238">DNA-binding</keyword>
<dbReference type="Gene3D" id="1.10.287.100">
    <property type="match status" value="1"/>
</dbReference>
<feature type="domain" description="HTH marR-type" evidence="4">
    <location>
        <begin position="11"/>
        <end position="143"/>
    </location>
</feature>
<dbReference type="GO" id="GO:0003677">
    <property type="term" value="F:DNA binding"/>
    <property type="evidence" value="ECO:0007669"/>
    <property type="project" value="UniProtKB-KW"/>
</dbReference>
<keyword evidence="3" id="KW-0804">Transcription</keyword>